<gene>
    <name evidence="4" type="ORF">Epro_0886</name>
</gene>
<dbReference type="GO" id="GO:0004222">
    <property type="term" value="F:metalloendopeptidase activity"/>
    <property type="evidence" value="ECO:0007669"/>
    <property type="project" value="TreeGrafter"/>
</dbReference>
<dbReference type="Pfam" id="PF01551">
    <property type="entry name" value="Peptidase_M23"/>
    <property type="match status" value="1"/>
</dbReference>
<dbReference type="STRING" id="1408281.Epro_0886"/>
<dbReference type="FunFam" id="2.70.70.10:FF:000006">
    <property type="entry name" value="M23 family peptidase"/>
    <property type="match status" value="1"/>
</dbReference>
<proteinExistence type="predicted"/>
<keyword evidence="1" id="KW-0175">Coiled coil</keyword>
<dbReference type="CDD" id="cd12797">
    <property type="entry name" value="M23_peptidase"/>
    <property type="match status" value="1"/>
</dbReference>
<dbReference type="KEGG" id="epo:Epro_0886"/>
<dbReference type="InterPro" id="IPR050570">
    <property type="entry name" value="Cell_wall_metabolism_enzyme"/>
</dbReference>
<organism evidence="4 5">
    <name type="scientific">Endomicrobium proavitum</name>
    <dbReference type="NCBI Taxonomy" id="1408281"/>
    <lineage>
        <taxon>Bacteria</taxon>
        <taxon>Pseudomonadati</taxon>
        <taxon>Elusimicrobiota</taxon>
        <taxon>Endomicrobiia</taxon>
        <taxon>Endomicrobiales</taxon>
        <taxon>Endomicrobiaceae</taxon>
        <taxon>Endomicrobium</taxon>
    </lineage>
</organism>
<evidence type="ECO:0000313" key="5">
    <source>
        <dbReference type="Proteomes" id="UP000035337"/>
    </source>
</evidence>
<dbReference type="SUPFAM" id="SSF51261">
    <property type="entry name" value="Duplicated hybrid motif"/>
    <property type="match status" value="1"/>
</dbReference>
<reference evidence="4 5" key="1">
    <citation type="submission" date="2014-09" db="EMBL/GenBank/DDBJ databases">
        <title>Complete genome sequence of Endomicrobium proavitum.</title>
        <authorList>
            <person name="Zheng H."/>
        </authorList>
    </citation>
    <scope>NUCLEOTIDE SEQUENCE [LARGE SCALE GENOMIC DNA]</scope>
    <source>
        <strain evidence="4 5">Rsa215</strain>
    </source>
</reference>
<keyword evidence="2" id="KW-0812">Transmembrane</keyword>
<name>A0A0G3WK43_9BACT</name>
<accession>A0A0G3WK43</accession>
<keyword evidence="2" id="KW-1133">Transmembrane helix</keyword>
<dbReference type="RefSeq" id="WP_052570819.1">
    <property type="nucleotide sequence ID" value="NZ_CP009498.1"/>
</dbReference>
<feature type="coiled-coil region" evidence="1">
    <location>
        <begin position="75"/>
        <end position="102"/>
    </location>
</feature>
<keyword evidence="2" id="KW-0472">Membrane</keyword>
<protein>
    <submittedName>
        <fullName evidence="4">Putative Peptidase M23</fullName>
    </submittedName>
</protein>
<evidence type="ECO:0000256" key="2">
    <source>
        <dbReference type="SAM" id="Phobius"/>
    </source>
</evidence>
<dbReference type="EMBL" id="CP009498">
    <property type="protein sequence ID" value="AKL98265.1"/>
    <property type="molecule type" value="Genomic_DNA"/>
</dbReference>
<feature type="domain" description="M23ase beta-sheet core" evidence="3">
    <location>
        <begin position="213"/>
        <end position="307"/>
    </location>
</feature>
<dbReference type="Gene3D" id="2.70.70.10">
    <property type="entry name" value="Glucose Permease (Domain IIA)"/>
    <property type="match status" value="1"/>
</dbReference>
<evidence type="ECO:0000256" key="1">
    <source>
        <dbReference type="SAM" id="Coils"/>
    </source>
</evidence>
<dbReference type="InterPro" id="IPR016047">
    <property type="entry name" value="M23ase_b-sheet_dom"/>
</dbReference>
<dbReference type="PANTHER" id="PTHR21666:SF286">
    <property type="entry name" value="LIPOPROTEIN NLPD"/>
    <property type="match status" value="1"/>
</dbReference>
<sequence length="317" mass="35579">MNLFKTFKQELKRKVTIMLIPHGKLKPVKLSVSLLLFCVFMVSWTGVTVWSGYLASRHIDYLKVKTDNKIMKVRLMLFATQLENTKNLIERLQNNDDKIRSLLALDTKKAIIEGDLAPQSYTGAGGPSLNQSNAFALVLSGKINKVNYTSLANQAVELNKKYEFMQKSYSEIMNNIKYQRAVFMATPRGWPAEGRVTSNFGFRFHPFFQSKDFHSGLDIANELNTPVYCTANGRVVFSGWQSGYGNIVVIDHGYGLRTAYGHLAKRLAKVGDYVERGKEIGKMGASGVATGTHVHYEVHYKGKAVNPMSYLKDNSLS</sequence>
<evidence type="ECO:0000259" key="3">
    <source>
        <dbReference type="Pfam" id="PF01551"/>
    </source>
</evidence>
<dbReference type="Proteomes" id="UP000035337">
    <property type="component" value="Chromosome"/>
</dbReference>
<feature type="transmembrane region" description="Helical" evidence="2">
    <location>
        <begin position="34"/>
        <end position="55"/>
    </location>
</feature>
<dbReference type="PANTHER" id="PTHR21666">
    <property type="entry name" value="PEPTIDASE-RELATED"/>
    <property type="match status" value="1"/>
</dbReference>
<evidence type="ECO:0000313" key="4">
    <source>
        <dbReference type="EMBL" id="AKL98265.1"/>
    </source>
</evidence>
<keyword evidence="5" id="KW-1185">Reference proteome</keyword>
<dbReference type="AlphaFoldDB" id="A0A0G3WK43"/>
<dbReference type="InterPro" id="IPR011055">
    <property type="entry name" value="Dup_hybrid_motif"/>
</dbReference>
<dbReference type="OrthoDB" id="9815245at2"/>